<dbReference type="GO" id="GO:0007268">
    <property type="term" value="P:chemical synaptic transmission"/>
    <property type="evidence" value="ECO:0007669"/>
    <property type="project" value="TreeGrafter"/>
</dbReference>
<reference evidence="8" key="1">
    <citation type="submission" date="2022-11" db="UniProtKB">
        <authorList>
            <consortium name="WormBaseParasite"/>
        </authorList>
    </citation>
    <scope>IDENTIFICATION</scope>
</reference>
<keyword evidence="7" id="KW-1185">Reference proteome</keyword>
<feature type="transmembrane region" description="Helical" evidence="5">
    <location>
        <begin position="404"/>
        <end position="434"/>
    </location>
</feature>
<dbReference type="Proteomes" id="UP000887540">
    <property type="component" value="Unplaced"/>
</dbReference>
<dbReference type="GO" id="GO:0055064">
    <property type="term" value="P:chloride ion homeostasis"/>
    <property type="evidence" value="ECO:0007669"/>
    <property type="project" value="TreeGrafter"/>
</dbReference>
<dbReference type="InterPro" id="IPR004841">
    <property type="entry name" value="AA-permease/SLC12A_dom"/>
</dbReference>
<dbReference type="WBParaSite" id="ACRNAN_scaffold5535.g9223.t1">
    <property type="protein sequence ID" value="ACRNAN_scaffold5535.g9223.t1"/>
    <property type="gene ID" value="ACRNAN_scaffold5535.g9223"/>
</dbReference>
<dbReference type="PANTHER" id="PTHR11827">
    <property type="entry name" value="SOLUTE CARRIER FAMILY 12, CATION COTRANSPORTERS"/>
    <property type="match status" value="1"/>
</dbReference>
<dbReference type="GO" id="GO:1990573">
    <property type="term" value="P:potassium ion import across plasma membrane"/>
    <property type="evidence" value="ECO:0007669"/>
    <property type="project" value="TreeGrafter"/>
</dbReference>
<evidence type="ECO:0000313" key="7">
    <source>
        <dbReference type="Proteomes" id="UP000887540"/>
    </source>
</evidence>
<feature type="transmembrane region" description="Helical" evidence="5">
    <location>
        <begin position="175"/>
        <end position="197"/>
    </location>
</feature>
<sequence length="440" mass="47823">MDNRPRRFSTIKQLNPATFKVIDKIQGRLGAISDDVEDGEEQPKPYRKQSLTNKIFSSTVNNLALFKDDDDELVSVHGGGTGAAIIGGYTVPGPKERASSERKKANLGVMLGVFLPTIQHILGVTMFIRLFWVVGVAGVGHSMVLLLCCCSCTFLTSISLSAVSTNGVIESGGAYFMISRNLGAEFGSAVGILFYLANTVATSMYLVGGVEVLLLYIFPGLTLFGGEEVHSDTGMFGLMSHNYRIYGTALLFIQLVIVAVGVRFVQLLAPVSLLCVILSLLACFGGGVEKALAQNGQHVCMLNEQLLPSKIYMPHNVSDITRICEFCNKSDRVSRHFCTDDKKDESACIQYTKSLMKCENAFPGYNSKTLLDNFSPQYMLKGESKPGYKADGEREVGQDATTTFFILMAIYFPAVTGIMTGTNMSGTFLIVVVLTPCNNQ</sequence>
<evidence type="ECO:0000256" key="2">
    <source>
        <dbReference type="ARBA" id="ARBA00022692"/>
    </source>
</evidence>
<dbReference type="GO" id="GO:0006884">
    <property type="term" value="P:cell volume homeostasis"/>
    <property type="evidence" value="ECO:0007669"/>
    <property type="project" value="TreeGrafter"/>
</dbReference>
<evidence type="ECO:0000256" key="1">
    <source>
        <dbReference type="ARBA" id="ARBA00004141"/>
    </source>
</evidence>
<protein>
    <submittedName>
        <fullName evidence="8">Amino acid permease/ SLC12A domain-containing protein</fullName>
    </submittedName>
</protein>
<accession>A0A914E3E0</accession>
<keyword evidence="2 5" id="KW-0812">Transmembrane</keyword>
<organism evidence="7 8">
    <name type="scientific">Acrobeloides nanus</name>
    <dbReference type="NCBI Taxonomy" id="290746"/>
    <lineage>
        <taxon>Eukaryota</taxon>
        <taxon>Metazoa</taxon>
        <taxon>Ecdysozoa</taxon>
        <taxon>Nematoda</taxon>
        <taxon>Chromadorea</taxon>
        <taxon>Rhabditida</taxon>
        <taxon>Tylenchina</taxon>
        <taxon>Cephalobomorpha</taxon>
        <taxon>Cephaloboidea</taxon>
        <taxon>Cephalobidae</taxon>
        <taxon>Acrobeloides</taxon>
    </lineage>
</organism>
<dbReference type="Pfam" id="PF00324">
    <property type="entry name" value="AA_permease"/>
    <property type="match status" value="1"/>
</dbReference>
<dbReference type="GO" id="GO:0005886">
    <property type="term" value="C:plasma membrane"/>
    <property type="evidence" value="ECO:0007669"/>
    <property type="project" value="TreeGrafter"/>
</dbReference>
<evidence type="ECO:0000313" key="8">
    <source>
        <dbReference type="WBParaSite" id="ACRNAN_scaffold5535.g9223.t1"/>
    </source>
</evidence>
<proteinExistence type="predicted"/>
<dbReference type="PANTHER" id="PTHR11827:SF55">
    <property type="entry name" value="POTASSIUM_CHLORIDE COTRANSPORTER 3"/>
    <property type="match status" value="1"/>
</dbReference>
<dbReference type="AlphaFoldDB" id="A0A914E3E0"/>
<feature type="transmembrane region" description="Helical" evidence="5">
    <location>
        <begin position="144"/>
        <end position="163"/>
    </location>
</feature>
<feature type="transmembrane region" description="Helical" evidence="5">
    <location>
        <begin position="245"/>
        <end position="265"/>
    </location>
</feature>
<evidence type="ECO:0000259" key="6">
    <source>
        <dbReference type="Pfam" id="PF00324"/>
    </source>
</evidence>
<name>A0A914E3E0_9BILA</name>
<feature type="transmembrane region" description="Helical" evidence="5">
    <location>
        <begin position="271"/>
        <end position="288"/>
    </location>
</feature>
<evidence type="ECO:0000256" key="4">
    <source>
        <dbReference type="ARBA" id="ARBA00023136"/>
    </source>
</evidence>
<evidence type="ECO:0000256" key="3">
    <source>
        <dbReference type="ARBA" id="ARBA00022989"/>
    </source>
</evidence>
<feature type="transmembrane region" description="Helical" evidence="5">
    <location>
        <begin position="107"/>
        <end position="132"/>
    </location>
</feature>
<dbReference type="Gene3D" id="1.20.1740.10">
    <property type="entry name" value="Amino acid/polyamine transporter I"/>
    <property type="match status" value="1"/>
</dbReference>
<dbReference type="GO" id="GO:0045202">
    <property type="term" value="C:synapse"/>
    <property type="evidence" value="ECO:0007669"/>
    <property type="project" value="GOC"/>
</dbReference>
<comment type="subcellular location">
    <subcellularLocation>
        <location evidence="1">Membrane</location>
        <topology evidence="1">Multi-pass membrane protein</topology>
    </subcellularLocation>
</comment>
<keyword evidence="4 5" id="KW-0472">Membrane</keyword>
<dbReference type="GO" id="GO:0055075">
    <property type="term" value="P:potassium ion homeostasis"/>
    <property type="evidence" value="ECO:0007669"/>
    <property type="project" value="TreeGrafter"/>
</dbReference>
<dbReference type="GO" id="GO:0015379">
    <property type="term" value="F:potassium:chloride symporter activity"/>
    <property type="evidence" value="ECO:0007669"/>
    <property type="project" value="TreeGrafter"/>
</dbReference>
<feature type="domain" description="Amino acid permease/ SLC12A" evidence="6">
    <location>
        <begin position="113"/>
        <end position="279"/>
    </location>
</feature>
<dbReference type="InterPro" id="IPR004842">
    <property type="entry name" value="SLC12A_fam"/>
</dbReference>
<evidence type="ECO:0000256" key="5">
    <source>
        <dbReference type="SAM" id="Phobius"/>
    </source>
</evidence>
<keyword evidence="3 5" id="KW-1133">Transmembrane helix</keyword>